<dbReference type="EMBL" id="SWFT01000082">
    <property type="protein sequence ID" value="KAA8902803.1"/>
    <property type="molecule type" value="Genomic_DNA"/>
</dbReference>
<organism evidence="1 2">
    <name type="scientific">Diutina rugosa</name>
    <name type="common">Yeast</name>
    <name type="synonym">Candida rugosa</name>
    <dbReference type="NCBI Taxonomy" id="5481"/>
    <lineage>
        <taxon>Eukaryota</taxon>
        <taxon>Fungi</taxon>
        <taxon>Dikarya</taxon>
        <taxon>Ascomycota</taxon>
        <taxon>Saccharomycotina</taxon>
        <taxon>Pichiomycetes</taxon>
        <taxon>Debaryomycetaceae</taxon>
        <taxon>Diutina</taxon>
    </lineage>
</organism>
<accession>A0A642UP22</accession>
<gene>
    <name evidence="1" type="ORF">DIURU_002699</name>
</gene>
<dbReference type="GeneID" id="54781350"/>
<protein>
    <submittedName>
        <fullName evidence="1">Uncharacterized protein</fullName>
    </submittedName>
</protein>
<dbReference type="Proteomes" id="UP000449547">
    <property type="component" value="Unassembled WGS sequence"/>
</dbReference>
<dbReference type="RefSeq" id="XP_034012551.1">
    <property type="nucleotide sequence ID" value="XM_034155378.1"/>
</dbReference>
<evidence type="ECO:0000313" key="2">
    <source>
        <dbReference type="Proteomes" id="UP000449547"/>
    </source>
</evidence>
<sequence length="108" mass="12385">MDSRNTLLLAQILHSNGVLTVDQLKIAQDADVNVWIYRLGHHKSNQLNGEPIEGIATKDDLVELFERELSEWEVSTSEELANKAYFKRIEELEAKISSNQEEFTRLLS</sequence>
<reference evidence="1 2" key="1">
    <citation type="submission" date="2019-07" db="EMBL/GenBank/DDBJ databases">
        <title>Genome assembly of two rare yeast pathogens: Diutina rugosa and Trichomonascus ciferrii.</title>
        <authorList>
            <person name="Mixao V."/>
            <person name="Saus E."/>
            <person name="Hansen A."/>
            <person name="Lass-Flor C."/>
            <person name="Gabaldon T."/>
        </authorList>
    </citation>
    <scope>NUCLEOTIDE SEQUENCE [LARGE SCALE GENOMIC DNA]</scope>
    <source>
        <strain evidence="1 2">CBS 613</strain>
    </source>
</reference>
<dbReference type="OrthoDB" id="4081634at2759"/>
<keyword evidence="2" id="KW-1185">Reference proteome</keyword>
<dbReference type="AlphaFoldDB" id="A0A642UP22"/>
<evidence type="ECO:0000313" key="1">
    <source>
        <dbReference type="EMBL" id="KAA8902803.1"/>
    </source>
</evidence>
<dbReference type="VEuPathDB" id="FungiDB:DIURU_002699"/>
<name>A0A642UP22_DIURU</name>
<comment type="caution">
    <text evidence="1">The sequence shown here is derived from an EMBL/GenBank/DDBJ whole genome shotgun (WGS) entry which is preliminary data.</text>
</comment>
<proteinExistence type="predicted"/>